<name>A0ABV0GNA7_PAENI</name>
<dbReference type="EMBL" id="JBBMFV010000004">
    <property type="protein sequence ID" value="MEO3939897.1"/>
    <property type="molecule type" value="Genomic_DNA"/>
</dbReference>
<comment type="caution">
    <text evidence="2">The sequence shown here is derived from an EMBL/GenBank/DDBJ whole genome shotgun (WGS) entry which is preliminary data.</text>
</comment>
<gene>
    <name evidence="2" type="ORF">V3C41_02295</name>
</gene>
<reference evidence="2 3" key="1">
    <citation type="journal article" date="2024" name="Appl. Microbiol. Biotechnol.">
        <title>Biosynthetic gene clusters with biotechnological applications in novel Antarctic isolates from Actinomycetota.</title>
        <authorList>
            <person name="Bruna P."/>
            <person name="Nunez-Montero K."/>
            <person name="Contreras M.J."/>
            <person name="Leal K."/>
            <person name="Garcia M."/>
            <person name="Abanto M."/>
            <person name="Barrientos L."/>
        </authorList>
    </citation>
    <scope>NUCLEOTIDE SEQUENCE [LARGE SCALE GENOMIC DNA]</scope>
    <source>
        <strain evidence="2 3">Se16.17</strain>
    </source>
</reference>
<organism evidence="2 3">
    <name type="scientific">Paenarthrobacter nicotinovorans</name>
    <name type="common">Arthrobacter nicotinovorans</name>
    <dbReference type="NCBI Taxonomy" id="29320"/>
    <lineage>
        <taxon>Bacteria</taxon>
        <taxon>Bacillati</taxon>
        <taxon>Actinomycetota</taxon>
        <taxon>Actinomycetes</taxon>
        <taxon>Micrococcales</taxon>
        <taxon>Micrococcaceae</taxon>
        <taxon>Paenarthrobacter</taxon>
    </lineage>
</organism>
<feature type="compositionally biased region" description="Basic and acidic residues" evidence="1">
    <location>
        <begin position="46"/>
        <end position="67"/>
    </location>
</feature>
<evidence type="ECO:0000313" key="3">
    <source>
        <dbReference type="Proteomes" id="UP001448614"/>
    </source>
</evidence>
<evidence type="ECO:0000313" key="2">
    <source>
        <dbReference type="EMBL" id="MEO3939897.1"/>
    </source>
</evidence>
<dbReference type="Proteomes" id="UP001448614">
    <property type="component" value="Unassembled WGS sequence"/>
</dbReference>
<protein>
    <submittedName>
        <fullName evidence="2">Uncharacterized protein</fullName>
    </submittedName>
</protein>
<sequence>MSDEPNTTDGAPPEAPKPPVPPAVEHDKGDAGTGDFTTETDPTFIPDERKETPEEQRAREHPEATGS</sequence>
<accession>A0ABV0GNA7</accession>
<keyword evidence="3" id="KW-1185">Reference proteome</keyword>
<proteinExistence type="predicted"/>
<dbReference type="RefSeq" id="WP_347781747.1">
    <property type="nucleotide sequence ID" value="NZ_JBBMFV010000004.1"/>
</dbReference>
<feature type="region of interest" description="Disordered" evidence="1">
    <location>
        <begin position="1"/>
        <end position="67"/>
    </location>
</feature>
<evidence type="ECO:0000256" key="1">
    <source>
        <dbReference type="SAM" id="MobiDB-lite"/>
    </source>
</evidence>
<feature type="compositionally biased region" description="Pro residues" evidence="1">
    <location>
        <begin position="13"/>
        <end position="22"/>
    </location>
</feature>